<organism evidence="2 3">
    <name type="scientific">Lophium mytilinum</name>
    <dbReference type="NCBI Taxonomy" id="390894"/>
    <lineage>
        <taxon>Eukaryota</taxon>
        <taxon>Fungi</taxon>
        <taxon>Dikarya</taxon>
        <taxon>Ascomycota</taxon>
        <taxon>Pezizomycotina</taxon>
        <taxon>Dothideomycetes</taxon>
        <taxon>Pleosporomycetidae</taxon>
        <taxon>Mytilinidiales</taxon>
        <taxon>Mytilinidiaceae</taxon>
        <taxon>Lophium</taxon>
    </lineage>
</organism>
<accession>A0A6A6QP51</accession>
<gene>
    <name evidence="2" type="ORF">BU16DRAFT_88417</name>
</gene>
<protein>
    <submittedName>
        <fullName evidence="2">Uncharacterized protein</fullName>
    </submittedName>
</protein>
<keyword evidence="1" id="KW-0812">Transmembrane</keyword>
<evidence type="ECO:0000256" key="1">
    <source>
        <dbReference type="SAM" id="Phobius"/>
    </source>
</evidence>
<keyword evidence="3" id="KW-1185">Reference proteome</keyword>
<sequence>MEEQIARQKTQIQSLGEYNLDLFSRLATSPTRVQIYLHLPLLISIFFASSSLAPQNLIVRFCIFPLSAAPSRVLATAPPRAVSGLAP</sequence>
<reference evidence="2" key="1">
    <citation type="journal article" date="2020" name="Stud. Mycol.">
        <title>101 Dothideomycetes genomes: a test case for predicting lifestyles and emergence of pathogens.</title>
        <authorList>
            <person name="Haridas S."/>
            <person name="Albert R."/>
            <person name="Binder M."/>
            <person name="Bloem J."/>
            <person name="Labutti K."/>
            <person name="Salamov A."/>
            <person name="Andreopoulos B."/>
            <person name="Baker S."/>
            <person name="Barry K."/>
            <person name="Bills G."/>
            <person name="Bluhm B."/>
            <person name="Cannon C."/>
            <person name="Castanera R."/>
            <person name="Culley D."/>
            <person name="Daum C."/>
            <person name="Ezra D."/>
            <person name="Gonzalez J."/>
            <person name="Henrissat B."/>
            <person name="Kuo A."/>
            <person name="Liang C."/>
            <person name="Lipzen A."/>
            <person name="Lutzoni F."/>
            <person name="Magnuson J."/>
            <person name="Mondo S."/>
            <person name="Nolan M."/>
            <person name="Ohm R."/>
            <person name="Pangilinan J."/>
            <person name="Park H.-J."/>
            <person name="Ramirez L."/>
            <person name="Alfaro M."/>
            <person name="Sun H."/>
            <person name="Tritt A."/>
            <person name="Yoshinaga Y."/>
            <person name="Zwiers L.-H."/>
            <person name="Turgeon B."/>
            <person name="Goodwin S."/>
            <person name="Spatafora J."/>
            <person name="Crous P."/>
            <person name="Grigoriev I."/>
        </authorList>
    </citation>
    <scope>NUCLEOTIDE SEQUENCE</scope>
    <source>
        <strain evidence="2">CBS 269.34</strain>
    </source>
</reference>
<name>A0A6A6QP51_9PEZI</name>
<evidence type="ECO:0000313" key="2">
    <source>
        <dbReference type="EMBL" id="KAF2492687.1"/>
    </source>
</evidence>
<dbReference type="Proteomes" id="UP000799750">
    <property type="component" value="Unassembled WGS sequence"/>
</dbReference>
<dbReference type="EMBL" id="MU004193">
    <property type="protein sequence ID" value="KAF2492687.1"/>
    <property type="molecule type" value="Genomic_DNA"/>
</dbReference>
<proteinExistence type="predicted"/>
<feature type="transmembrane region" description="Helical" evidence="1">
    <location>
        <begin position="35"/>
        <end position="53"/>
    </location>
</feature>
<dbReference type="AlphaFoldDB" id="A0A6A6QP51"/>
<evidence type="ECO:0000313" key="3">
    <source>
        <dbReference type="Proteomes" id="UP000799750"/>
    </source>
</evidence>
<keyword evidence="1" id="KW-1133">Transmembrane helix</keyword>
<keyword evidence="1" id="KW-0472">Membrane</keyword>